<comment type="caution">
    <text evidence="3">The sequence shown here is derived from an EMBL/GenBank/DDBJ whole genome shotgun (WGS) entry which is preliminary data.</text>
</comment>
<proteinExistence type="predicted"/>
<feature type="transmembrane region" description="Helical" evidence="2">
    <location>
        <begin position="432"/>
        <end position="453"/>
    </location>
</feature>
<feature type="transmembrane region" description="Helical" evidence="2">
    <location>
        <begin position="172"/>
        <end position="188"/>
    </location>
</feature>
<feature type="transmembrane region" description="Helical" evidence="2">
    <location>
        <begin position="515"/>
        <end position="532"/>
    </location>
</feature>
<feature type="transmembrane region" description="Helical" evidence="2">
    <location>
        <begin position="663"/>
        <end position="681"/>
    </location>
</feature>
<feature type="transmembrane region" description="Helical" evidence="2">
    <location>
        <begin position="727"/>
        <end position="747"/>
    </location>
</feature>
<sequence length="1269" mass="139903">MDSGRSAQLSLRIQLNHPALLKGLDVWLQLGLISDSQVRNFCLQNLTCALLTTSLSKETTIAHQVGQLEAPIPPSSDSPRVPAPQISSPPQQQGTDWLTHILQSLMAELSVLWLLLLGVFMVVVSSGVLAATQWRYLVPAGQYGLLLAYTLVFAAVAYGLERRPQLQLTARMLQVTTLLLIPVNFWMMDQLNLFRSGGGWLVAALSALTLTGILGVLLRLSRGSLSTSLIRITTVNIVGLSWLHWGWEQPGWPWFATYGGMLATCIALTYEDNIQEQGGAVASEEAEDSLPSLLGWMQPSRIAVIGGLLLLLFRAIVVAQIPISKMGLAIALGGWLLCWLSRRSLQPWFWLGVGLLIMGRWAALAIPGQALAISVLALWIFGERLRRRSKVLDLVCLFFIGLQTCWPLTHLVSAGLRQQVVSTAIEWAPTEVGMPMALWGVGLFPYCLLTLWLGSKLRQRSSGQLTETAEGLALGMGLILTIISFLNPLTRSLNLILSALTLSWVVCRRPQARSFLLYLTQFAGLSAIFANIDFGFPRLSLAVWASICLGAMMAEWVVSGWVRASRWQESAWNLGLGLAAVSYVLWSSENMIWRVSWLMTPVMLTLLGTRSGFQRPKLAAGLGMATLVVAQPLTFAWTTPRLLGLAGSTVLTFFNTRTLKHPLAGGLTIGFGLSFVYAALWELRQGQISLGLFSNWVAATALLLWLLHGELQRRGLGRWYIKALSRWAWGLNTLNLLGMNLCLGLLYSGWDTLGPSPQYLIGATGLATLAISYHSWQNPSESSRFQVAVSLEVLMASLLLLRNASIIELAIANLALGILSLGIGKLWRRQNDRPYWASEKLIPLLYGSLGWVFGHSSFSATTGIYTLIFSLIAIGVSRRQVSFKGMSYLAIAGLSWGAYELLIYQLLQAIGGRVADGWLMFAVLGTVIAYSEYVLAPWLARYVKLSVKELQIIAHLHWTAASGLAFLALVAELSTGGEPLWIGVTSGLACYAFIQGRRREGWIYAGILETIAALGYGLYLTVPMPFLQHWGAAIACLLAAGVYRLPWSTWGWPRRPWRQTAFALPLVATLTTANAILIPTLLIAGAFYAWLAMQERRPQLSYLSIFFADWAIWRLLDIYQLQGQFAIACLVGGSLLYIAQIDPVFKTDTTRNQRHLLRTMATSLMCLSALAESDAQLLWGFAAAGCFLLLVLSGLILRVRAFAYVGSLFFVLKVGRQLWLFVADQSFLLWAIGIVVGLLFIWVAATFEARRSQMTALLNYWVDELRTWA</sequence>
<dbReference type="EMBL" id="PQWO01000045">
    <property type="protein sequence ID" value="PZD70291.1"/>
    <property type="molecule type" value="Genomic_DNA"/>
</dbReference>
<feature type="transmembrane region" description="Helical" evidence="2">
    <location>
        <begin position="806"/>
        <end position="828"/>
    </location>
</feature>
<feature type="transmembrane region" description="Helical" evidence="2">
    <location>
        <begin position="688"/>
        <end position="707"/>
    </location>
</feature>
<feature type="transmembrane region" description="Helical" evidence="2">
    <location>
        <begin position="1202"/>
        <end position="1221"/>
    </location>
</feature>
<feature type="transmembrane region" description="Helical" evidence="2">
    <location>
        <begin position="200"/>
        <end position="217"/>
    </location>
</feature>
<feature type="transmembrane region" description="Helical" evidence="2">
    <location>
        <begin position="919"/>
        <end position="940"/>
    </location>
</feature>
<evidence type="ECO:0000256" key="2">
    <source>
        <dbReference type="SAM" id="Phobius"/>
    </source>
</evidence>
<feature type="transmembrane region" description="Helical" evidence="2">
    <location>
        <begin position="570"/>
        <end position="586"/>
    </location>
</feature>
<keyword evidence="4" id="KW-1185">Reference proteome</keyword>
<evidence type="ECO:0000313" key="4">
    <source>
        <dbReference type="Proteomes" id="UP000248857"/>
    </source>
</evidence>
<dbReference type="Proteomes" id="UP000248857">
    <property type="component" value="Unassembled WGS sequence"/>
</dbReference>
<feature type="transmembrane region" description="Helical" evidence="2">
    <location>
        <begin position="111"/>
        <end position="134"/>
    </location>
</feature>
<protein>
    <recommendedName>
        <fullName evidence="5">DUF2157 domain-containing protein</fullName>
    </recommendedName>
</protein>
<keyword evidence="2" id="KW-0472">Membrane</keyword>
<evidence type="ECO:0000256" key="1">
    <source>
        <dbReference type="SAM" id="MobiDB-lite"/>
    </source>
</evidence>
<feature type="transmembrane region" description="Helical" evidence="2">
    <location>
        <begin position="492"/>
        <end position="508"/>
    </location>
</feature>
<feature type="transmembrane region" description="Helical" evidence="2">
    <location>
        <begin position="538"/>
        <end position="558"/>
    </location>
</feature>
<feature type="transmembrane region" description="Helical" evidence="2">
    <location>
        <begin position="1066"/>
        <end position="1093"/>
    </location>
</feature>
<feature type="transmembrane region" description="Helical" evidence="2">
    <location>
        <begin position="848"/>
        <end position="876"/>
    </location>
</feature>
<reference evidence="3 4" key="1">
    <citation type="journal article" date="2018" name="Sci. Rep.">
        <title>A novel species of the marine cyanobacterium Acaryochloris with a unique pigment content and lifestyle.</title>
        <authorList>
            <person name="Partensky F."/>
            <person name="Six C."/>
            <person name="Ratin M."/>
            <person name="Garczarek L."/>
            <person name="Vaulot D."/>
            <person name="Probert I."/>
            <person name="Calteau A."/>
            <person name="Gourvil P."/>
            <person name="Marie D."/>
            <person name="Grebert T."/>
            <person name="Bouchier C."/>
            <person name="Le Panse S."/>
            <person name="Gachenot M."/>
            <person name="Rodriguez F."/>
            <person name="Garrido J.L."/>
        </authorList>
    </citation>
    <scope>NUCLEOTIDE SEQUENCE [LARGE SCALE GENOMIC DNA]</scope>
    <source>
        <strain evidence="3 4">RCC1774</strain>
    </source>
</reference>
<organism evidence="3 4">
    <name type="scientific">Acaryochloris thomasi RCC1774</name>
    <dbReference type="NCBI Taxonomy" id="1764569"/>
    <lineage>
        <taxon>Bacteria</taxon>
        <taxon>Bacillati</taxon>
        <taxon>Cyanobacteriota</taxon>
        <taxon>Cyanophyceae</taxon>
        <taxon>Acaryochloridales</taxon>
        <taxon>Acaryochloridaceae</taxon>
        <taxon>Acaryochloris</taxon>
        <taxon>Acaryochloris thomasi</taxon>
    </lineage>
</organism>
<feature type="compositionally biased region" description="Low complexity" evidence="1">
    <location>
        <begin position="83"/>
        <end position="92"/>
    </location>
</feature>
<feature type="transmembrane region" description="Helical" evidence="2">
    <location>
        <begin position="759"/>
        <end position="776"/>
    </location>
</feature>
<feature type="transmembrane region" description="Helical" evidence="2">
    <location>
        <begin position="1177"/>
        <end position="1197"/>
    </location>
</feature>
<dbReference type="RefSeq" id="WP_110989157.1">
    <property type="nucleotide sequence ID" value="NZ_CAWNWM010000045.1"/>
</dbReference>
<feature type="transmembrane region" description="Helical" evidence="2">
    <location>
        <begin position="300"/>
        <end position="319"/>
    </location>
</feature>
<feature type="transmembrane region" description="Helical" evidence="2">
    <location>
        <begin position="140"/>
        <end position="160"/>
    </location>
</feature>
<feature type="region of interest" description="Disordered" evidence="1">
    <location>
        <begin position="69"/>
        <end position="92"/>
    </location>
</feature>
<dbReference type="OrthoDB" id="472871at2"/>
<keyword evidence="2" id="KW-1133">Transmembrane helix</keyword>
<feature type="transmembrane region" description="Helical" evidence="2">
    <location>
        <begin position="348"/>
        <end position="379"/>
    </location>
</feature>
<feature type="transmembrane region" description="Helical" evidence="2">
    <location>
        <begin position="465"/>
        <end position="486"/>
    </location>
</feature>
<feature type="transmembrane region" description="Helical" evidence="2">
    <location>
        <begin position="229"/>
        <end position="247"/>
    </location>
</feature>
<feature type="transmembrane region" description="Helical" evidence="2">
    <location>
        <begin position="977"/>
        <end position="994"/>
    </location>
</feature>
<feature type="transmembrane region" description="Helical" evidence="2">
    <location>
        <begin position="391"/>
        <end position="412"/>
    </location>
</feature>
<feature type="transmembrane region" description="Helical" evidence="2">
    <location>
        <begin position="952"/>
        <end position="971"/>
    </location>
</feature>
<feature type="transmembrane region" description="Helical" evidence="2">
    <location>
        <begin position="888"/>
        <end position="907"/>
    </location>
</feature>
<feature type="transmembrane region" description="Helical" evidence="2">
    <location>
        <begin position="1026"/>
        <end position="1045"/>
    </location>
</feature>
<gene>
    <name evidence="3" type="ORF">C1752_14378</name>
</gene>
<name>A0A2W1JLX9_9CYAN</name>
<keyword evidence="2" id="KW-0812">Transmembrane</keyword>
<feature type="transmembrane region" description="Helical" evidence="2">
    <location>
        <begin position="1227"/>
        <end position="1247"/>
    </location>
</feature>
<evidence type="ECO:0008006" key="5">
    <source>
        <dbReference type="Google" id="ProtNLM"/>
    </source>
</evidence>
<accession>A0A2W1JLX9</accession>
<dbReference type="AlphaFoldDB" id="A0A2W1JLX9"/>
<feature type="transmembrane region" description="Helical" evidence="2">
    <location>
        <begin position="1001"/>
        <end position="1020"/>
    </location>
</feature>
<evidence type="ECO:0000313" key="3">
    <source>
        <dbReference type="EMBL" id="PZD70291.1"/>
    </source>
</evidence>